<reference evidence="4" key="1">
    <citation type="journal article" date="2019" name="Int. J. Syst. Evol. Microbiol.">
        <title>The Global Catalogue of Microorganisms (GCM) 10K type strain sequencing project: providing services to taxonomists for standard genome sequencing and annotation.</title>
        <authorList>
            <consortium name="The Broad Institute Genomics Platform"/>
            <consortium name="The Broad Institute Genome Sequencing Center for Infectious Disease"/>
            <person name="Wu L."/>
            <person name="Ma J."/>
        </authorList>
    </citation>
    <scope>NUCLEOTIDE SEQUENCE [LARGE SCALE GENOMIC DNA]</scope>
    <source>
        <strain evidence="4">CCM 8725</strain>
    </source>
</reference>
<protein>
    <submittedName>
        <fullName evidence="3">Helix-turn-helix transcriptional regulator</fullName>
    </submittedName>
</protein>
<dbReference type="InterPro" id="IPR026881">
    <property type="entry name" value="WYL_dom"/>
</dbReference>
<dbReference type="InterPro" id="IPR051534">
    <property type="entry name" value="CBASS_pafABC_assoc_protein"/>
</dbReference>
<gene>
    <name evidence="3" type="ORF">ACFSX3_26370</name>
</gene>
<keyword evidence="4" id="KW-1185">Reference proteome</keyword>
<dbReference type="Proteomes" id="UP001597448">
    <property type="component" value="Unassembled WGS sequence"/>
</dbReference>
<dbReference type="InterPro" id="IPR057727">
    <property type="entry name" value="WCX_dom"/>
</dbReference>
<dbReference type="PROSITE" id="PS52050">
    <property type="entry name" value="WYL"/>
    <property type="match status" value="1"/>
</dbReference>
<organism evidence="3 4">
    <name type="scientific">Paenibacillus rhizoplanae</name>
    <dbReference type="NCBI Taxonomy" id="1917181"/>
    <lineage>
        <taxon>Bacteria</taxon>
        <taxon>Bacillati</taxon>
        <taxon>Bacillota</taxon>
        <taxon>Bacilli</taxon>
        <taxon>Bacillales</taxon>
        <taxon>Paenibacillaceae</taxon>
        <taxon>Paenibacillus</taxon>
    </lineage>
</organism>
<evidence type="ECO:0000259" key="1">
    <source>
        <dbReference type="Pfam" id="PF13280"/>
    </source>
</evidence>
<dbReference type="EMBL" id="JBHUKY010000068">
    <property type="protein sequence ID" value="MFD2413396.1"/>
    <property type="molecule type" value="Genomic_DNA"/>
</dbReference>
<evidence type="ECO:0000313" key="4">
    <source>
        <dbReference type="Proteomes" id="UP001597448"/>
    </source>
</evidence>
<dbReference type="Pfam" id="PF25583">
    <property type="entry name" value="WCX"/>
    <property type="match status" value="1"/>
</dbReference>
<dbReference type="Pfam" id="PF13280">
    <property type="entry name" value="WYL"/>
    <property type="match status" value="1"/>
</dbReference>
<dbReference type="PANTHER" id="PTHR34580">
    <property type="match status" value="1"/>
</dbReference>
<proteinExistence type="predicted"/>
<dbReference type="InterPro" id="IPR036388">
    <property type="entry name" value="WH-like_DNA-bd_sf"/>
</dbReference>
<comment type="caution">
    <text evidence="3">The sequence shown here is derived from an EMBL/GenBank/DDBJ whole genome shotgun (WGS) entry which is preliminary data.</text>
</comment>
<evidence type="ECO:0000313" key="3">
    <source>
        <dbReference type="EMBL" id="MFD2413396.1"/>
    </source>
</evidence>
<dbReference type="Gene3D" id="1.10.10.10">
    <property type="entry name" value="Winged helix-like DNA-binding domain superfamily/Winged helix DNA-binding domain"/>
    <property type="match status" value="1"/>
</dbReference>
<evidence type="ECO:0000259" key="2">
    <source>
        <dbReference type="Pfam" id="PF25583"/>
    </source>
</evidence>
<feature type="domain" description="WYL" evidence="1">
    <location>
        <begin position="140"/>
        <end position="207"/>
    </location>
</feature>
<accession>A0ABW5FHI4</accession>
<sequence>MTDKVIRIFRIINAIQSNPGITAADLAFRCEVNIRTIYRDLEVISHFAPVTNEGRGTGYRFMGKFFLYPLDFSEQESLAFSLLPSVLNKDRIPPGFHSAYDKVMGTHLKEKSRQNGLLENIADIIQMGTPAYRKESRNFLQPLIGAILEQRSIRTVYHSQSRNATTAREIDPYYLIPRDQRFYLIGYCHLKGAIRTFRISRFEQVEMTASTFDKGNFNIKQYLKNTWSINRGTRNITFKVRFHPDVARYIKEEELFVQPRMSEEGDGTLLFEVTVNNEKEFMKWILQYGPNAEILEPESARARLKEQLGQWLDVYKR</sequence>
<dbReference type="RefSeq" id="WP_209992221.1">
    <property type="nucleotide sequence ID" value="NZ_JBHUKY010000068.1"/>
</dbReference>
<name>A0ABW5FHI4_9BACL</name>
<feature type="domain" description="WCX" evidence="2">
    <location>
        <begin position="236"/>
        <end position="311"/>
    </location>
</feature>
<dbReference type="PANTHER" id="PTHR34580:SF1">
    <property type="entry name" value="PROTEIN PAFC"/>
    <property type="match status" value="1"/>
</dbReference>